<dbReference type="EMBL" id="JBHUFB010000005">
    <property type="protein sequence ID" value="MFD1811176.1"/>
    <property type="molecule type" value="Genomic_DNA"/>
</dbReference>
<dbReference type="RefSeq" id="WP_378483729.1">
    <property type="nucleotide sequence ID" value="NZ_JBHUFB010000005.1"/>
</dbReference>
<dbReference type="Gene3D" id="1.10.260.130">
    <property type="match status" value="1"/>
</dbReference>
<comment type="caution">
    <text evidence="2">The sequence shown here is derived from an EMBL/GenBank/DDBJ whole genome shotgun (WGS) entry which is preliminary data.</text>
</comment>
<reference evidence="3" key="1">
    <citation type="journal article" date="2019" name="Int. J. Syst. Evol. Microbiol.">
        <title>The Global Catalogue of Microorganisms (GCM) 10K type strain sequencing project: providing services to taxonomists for standard genome sequencing and annotation.</title>
        <authorList>
            <consortium name="The Broad Institute Genomics Platform"/>
            <consortium name="The Broad Institute Genome Sequencing Center for Infectious Disease"/>
            <person name="Wu L."/>
            <person name="Ma J."/>
        </authorList>
    </citation>
    <scope>NUCLEOTIDE SEQUENCE [LARGE SCALE GENOMIC DNA]</scope>
    <source>
        <strain evidence="3">DT72</strain>
    </source>
</reference>
<dbReference type="InterPro" id="IPR005152">
    <property type="entry name" value="Lipase_secreted"/>
</dbReference>
<protein>
    <submittedName>
        <fullName evidence="2">Lipase family protein</fullName>
    </submittedName>
</protein>
<dbReference type="Gene3D" id="3.40.50.1820">
    <property type="entry name" value="alpha/beta hydrolase"/>
    <property type="match status" value="1"/>
</dbReference>
<keyword evidence="1" id="KW-0732">Signal</keyword>
<sequence length="442" mass="45443">MRLRLRVLSVLLTVCGALVSVPAAASAELPGIDDFYRAPAGFESAKPGTILGERPVRLASYSELPFNAQAWQLLYRTTDFTGAPTTTVTTVILPAGAPPTGGRPLLSYQVAHDSSDPACGPSVAMRAGSGPEGVFTQSEMTFVDHALQQGWAVSVPDHEGPSARIAAPREPGYAVLDGIRAAQAFAPLGLAGTRTPVGLWGYSGGGLATGWAAQVQPTYAPELDLRGVAMGSPAPDPAAVTQLGGTAWSGLAVAVLASLRQVYPDVGRVMDAHLTPGGRAAVDAMSGQCVARAVASNAFRPTSDFLTVSYAQLVADPAVAAALADAGLGGSAPTAPVYVYSGVHDEIIPISTVDTMVDRYCRGGTPVTYRRDETSLHATLIVTGASDALNWLRARFDGAPVPSGCDTRTVTSTVMEPGAANTYVSTNSGVLGTMLGVPIGPR</sequence>
<evidence type="ECO:0000313" key="3">
    <source>
        <dbReference type="Proteomes" id="UP001597286"/>
    </source>
</evidence>
<evidence type="ECO:0000313" key="2">
    <source>
        <dbReference type="EMBL" id="MFD1811176.1"/>
    </source>
</evidence>
<feature type="chain" id="PRO_5047030424" evidence="1">
    <location>
        <begin position="26"/>
        <end position="442"/>
    </location>
</feature>
<accession>A0ABW4NYB7</accession>
<dbReference type="Pfam" id="PF03583">
    <property type="entry name" value="LIP"/>
    <property type="match status" value="1"/>
</dbReference>
<evidence type="ECO:0000256" key="1">
    <source>
        <dbReference type="SAM" id="SignalP"/>
    </source>
</evidence>
<feature type="signal peptide" evidence="1">
    <location>
        <begin position="1"/>
        <end position="25"/>
    </location>
</feature>
<organism evidence="2 3">
    <name type="scientific">Rhodococcus gannanensis</name>
    <dbReference type="NCBI Taxonomy" id="1960308"/>
    <lineage>
        <taxon>Bacteria</taxon>
        <taxon>Bacillati</taxon>
        <taxon>Actinomycetota</taxon>
        <taxon>Actinomycetes</taxon>
        <taxon>Mycobacteriales</taxon>
        <taxon>Nocardiaceae</taxon>
        <taxon>Rhodococcus</taxon>
    </lineage>
</organism>
<dbReference type="PIRSF" id="PIRSF029171">
    <property type="entry name" value="Esterase_LipA"/>
    <property type="match status" value="1"/>
</dbReference>
<dbReference type="PANTHER" id="PTHR34853:SF1">
    <property type="entry name" value="LIPASE 5"/>
    <property type="match status" value="1"/>
</dbReference>
<gene>
    <name evidence="2" type="ORF">ACFSJG_03020</name>
</gene>
<name>A0ABW4NYB7_9NOCA</name>
<proteinExistence type="predicted"/>
<dbReference type="PANTHER" id="PTHR34853">
    <property type="match status" value="1"/>
</dbReference>
<dbReference type="InterPro" id="IPR029058">
    <property type="entry name" value="AB_hydrolase_fold"/>
</dbReference>
<dbReference type="SUPFAM" id="SSF53474">
    <property type="entry name" value="alpha/beta-Hydrolases"/>
    <property type="match status" value="1"/>
</dbReference>
<dbReference type="Proteomes" id="UP001597286">
    <property type="component" value="Unassembled WGS sequence"/>
</dbReference>
<keyword evidence="3" id="KW-1185">Reference proteome</keyword>